<evidence type="ECO:0000313" key="4">
    <source>
        <dbReference type="Proteomes" id="UP001230268"/>
    </source>
</evidence>
<comment type="caution">
    <text evidence="3">The sequence shown here is derived from an EMBL/GenBank/DDBJ whole genome shotgun (WGS) entry which is preliminary data.</text>
</comment>
<dbReference type="InterPro" id="IPR025799">
    <property type="entry name" value="Arg_MeTrfase"/>
</dbReference>
<dbReference type="InterPro" id="IPR029063">
    <property type="entry name" value="SAM-dependent_MTases_sf"/>
</dbReference>
<keyword evidence="4" id="KW-1185">Reference proteome</keyword>
<dbReference type="GO" id="GO:0005634">
    <property type="term" value="C:nucleus"/>
    <property type="evidence" value="ECO:0007669"/>
    <property type="project" value="TreeGrafter"/>
</dbReference>
<proteinExistence type="predicted"/>
<sequence>MEVLDGIPEEDVQLIRHLTWLYGGYSMRTRKCTNFAEPSSDEEEEEDEANYIKSSYSSTSKSKESKTDSGSKRSKVEETKQRFDRTETEYTNGMDSRGKTLLLPEDAVTTASSSAEWAVSTLNDMTASEEKTSECNESGDSSMANSIVLPDPYEDCYMRSVDTLVLDRRRPRWANGLSLKDKINKFLETGVSSATEMCDGTPTTLSICNQFELSNHEAMVADVDRVHYYRAAIFWTGFKEYKTEASELEKATIAQQNVDRLRYKEAEGNNDLVVQNDEETPVDVKIGYASTKCDSDEDINSDSGAYYCTKRRVLEVGTGPMCVLAMNALNAGAEYIDALEVSNSAARLAAKLMAAYGVQNKIRVFNCHSKNFFFDTESFFGMRLKDQQANCEIQLPSEPPYDMIISEILGDFCSQEGVADVFLDIQRRILFNKPEYINKVKSIPTAAATMFTPCVFPDAENVVNKSAVHEHTTIFTPTRKMLQSVGLRIDNLPLCEEWKPIEELNFEKWMQPQMCQHYESIFHISSSGPMCGYLIGIDVEIRPNEHFGTRFGHCESWYTNVVLFDKEYQVYPGDVLLTRSVANLTNYVVSSCFGDKIQVSRPSYSIRSYVISRVYPGIYPTEDGSVYVYDELISRKIQCPCLGEASLQPVNTVKIKSLSELSVDVINIACLEPEDFLEGYEWVRVGDDLYRIRLRPPIVTIDYNEQTCATAAQAPSAKKKLPTDPPRRYKRVKAKM</sequence>
<organism evidence="3 4">
    <name type="scientific">Babesia gibsoni</name>
    <dbReference type="NCBI Taxonomy" id="33632"/>
    <lineage>
        <taxon>Eukaryota</taxon>
        <taxon>Sar</taxon>
        <taxon>Alveolata</taxon>
        <taxon>Apicomplexa</taxon>
        <taxon>Aconoidasida</taxon>
        <taxon>Piroplasmida</taxon>
        <taxon>Babesiidae</taxon>
        <taxon>Babesia</taxon>
    </lineage>
</organism>
<evidence type="ECO:0000256" key="1">
    <source>
        <dbReference type="ARBA" id="ARBA00022691"/>
    </source>
</evidence>
<dbReference type="GO" id="GO:0016274">
    <property type="term" value="F:protein-arginine N-methyltransferase activity"/>
    <property type="evidence" value="ECO:0007669"/>
    <property type="project" value="InterPro"/>
</dbReference>
<evidence type="ECO:0000313" key="3">
    <source>
        <dbReference type="EMBL" id="KAK1444773.1"/>
    </source>
</evidence>
<feature type="region of interest" description="Disordered" evidence="2">
    <location>
        <begin position="35"/>
        <end position="98"/>
    </location>
</feature>
<keyword evidence="1" id="KW-0949">S-adenosyl-L-methionine</keyword>
<dbReference type="EMBL" id="JAVEPI010000001">
    <property type="protein sequence ID" value="KAK1444773.1"/>
    <property type="molecule type" value="Genomic_DNA"/>
</dbReference>
<dbReference type="Gene3D" id="3.40.50.150">
    <property type="entry name" value="Vaccinia Virus protein VP39"/>
    <property type="match status" value="1"/>
</dbReference>
<dbReference type="PANTHER" id="PTHR11006">
    <property type="entry name" value="PROTEIN ARGININE N-METHYLTRANSFERASE"/>
    <property type="match status" value="1"/>
</dbReference>
<reference evidence="3" key="1">
    <citation type="submission" date="2023-08" db="EMBL/GenBank/DDBJ databases">
        <title>Draft sequence of the Babesia gibsoni genome.</title>
        <authorList>
            <person name="Yamagishi J.Y."/>
            <person name="Xuan X.X."/>
        </authorList>
    </citation>
    <scope>NUCLEOTIDE SEQUENCE</scope>
    <source>
        <strain evidence="3">Azabu</strain>
    </source>
</reference>
<protein>
    <submittedName>
        <fullName evidence="3">Uncharacterized protein</fullName>
    </submittedName>
</protein>
<dbReference type="AlphaFoldDB" id="A0AAD8PG15"/>
<dbReference type="PANTHER" id="PTHR11006:SF53">
    <property type="entry name" value="PROTEIN ARGININE N-METHYLTRANSFERASE 3"/>
    <property type="match status" value="1"/>
</dbReference>
<feature type="compositionally biased region" description="Acidic residues" evidence="2">
    <location>
        <begin position="39"/>
        <end position="49"/>
    </location>
</feature>
<feature type="region of interest" description="Disordered" evidence="2">
    <location>
        <begin position="713"/>
        <end position="736"/>
    </location>
</feature>
<feature type="compositionally biased region" description="Basic and acidic residues" evidence="2">
    <location>
        <begin position="61"/>
        <end position="88"/>
    </location>
</feature>
<dbReference type="SUPFAM" id="SSF53335">
    <property type="entry name" value="S-adenosyl-L-methionine-dependent methyltransferases"/>
    <property type="match status" value="1"/>
</dbReference>
<dbReference type="Proteomes" id="UP001230268">
    <property type="component" value="Unassembled WGS sequence"/>
</dbReference>
<dbReference type="GO" id="GO:0042054">
    <property type="term" value="F:histone methyltransferase activity"/>
    <property type="evidence" value="ECO:0007669"/>
    <property type="project" value="TreeGrafter"/>
</dbReference>
<gene>
    <name evidence="3" type="ORF">BgAZ_106790</name>
</gene>
<accession>A0AAD8PG15</accession>
<name>A0AAD8PG15_BABGI</name>
<evidence type="ECO:0000256" key="2">
    <source>
        <dbReference type="SAM" id="MobiDB-lite"/>
    </source>
</evidence>